<dbReference type="Pfam" id="PF00011">
    <property type="entry name" value="HSP20"/>
    <property type="match status" value="1"/>
</dbReference>
<feature type="region of interest" description="Disordered" evidence="3">
    <location>
        <begin position="1"/>
        <end position="21"/>
    </location>
</feature>
<evidence type="ECO:0000313" key="5">
    <source>
        <dbReference type="EMBL" id="HGT40115.1"/>
    </source>
</evidence>
<name>A0A7C4LM29_9PLAN</name>
<sequence>MTDEQPLAAMPGPAAEASKAEPQIVFTPPIDIFETEDGLVLLADLPGVSADTLELQVQDNKLTLFGKVRPPVGDDARLLHQEYRVGHFLRSFILSDEVDHERITAKLNHGVLEVTLPRVKRSEPRRIHVSSPG</sequence>
<feature type="domain" description="SHSP" evidence="4">
    <location>
        <begin position="21"/>
        <end position="132"/>
    </location>
</feature>
<dbReference type="CDD" id="cd06464">
    <property type="entry name" value="ACD_sHsps-like"/>
    <property type="match status" value="1"/>
</dbReference>
<reference evidence="5" key="1">
    <citation type="journal article" date="2020" name="mSystems">
        <title>Genome- and Community-Level Interaction Insights into Carbon Utilization and Element Cycling Functions of Hydrothermarchaeota in Hydrothermal Sediment.</title>
        <authorList>
            <person name="Zhou Z."/>
            <person name="Liu Y."/>
            <person name="Xu W."/>
            <person name="Pan J."/>
            <person name="Luo Z.H."/>
            <person name="Li M."/>
        </authorList>
    </citation>
    <scope>NUCLEOTIDE SEQUENCE [LARGE SCALE GENOMIC DNA]</scope>
    <source>
        <strain evidence="5">SpSt-508</strain>
    </source>
</reference>
<evidence type="ECO:0000256" key="3">
    <source>
        <dbReference type="SAM" id="MobiDB-lite"/>
    </source>
</evidence>
<dbReference type="InterPro" id="IPR031107">
    <property type="entry name" value="Small_HSP"/>
</dbReference>
<comment type="similarity">
    <text evidence="1 2">Belongs to the small heat shock protein (HSP20) family.</text>
</comment>
<dbReference type="AlphaFoldDB" id="A0A7C4LM29"/>
<dbReference type="SUPFAM" id="SSF49764">
    <property type="entry name" value="HSP20-like chaperones"/>
    <property type="match status" value="1"/>
</dbReference>
<dbReference type="PROSITE" id="PS01031">
    <property type="entry name" value="SHSP"/>
    <property type="match status" value="1"/>
</dbReference>
<accession>A0A7C4LM29</accession>
<dbReference type="InterPro" id="IPR008978">
    <property type="entry name" value="HSP20-like_chaperone"/>
</dbReference>
<dbReference type="Gene3D" id="2.60.40.790">
    <property type="match status" value="1"/>
</dbReference>
<protein>
    <submittedName>
        <fullName evidence="5">Hsp20/alpha crystallin family protein</fullName>
    </submittedName>
</protein>
<evidence type="ECO:0000256" key="1">
    <source>
        <dbReference type="PROSITE-ProRule" id="PRU00285"/>
    </source>
</evidence>
<proteinExistence type="inferred from homology"/>
<evidence type="ECO:0000259" key="4">
    <source>
        <dbReference type="PROSITE" id="PS01031"/>
    </source>
</evidence>
<dbReference type="EMBL" id="DSVQ01000016">
    <property type="protein sequence ID" value="HGT40115.1"/>
    <property type="molecule type" value="Genomic_DNA"/>
</dbReference>
<comment type="caution">
    <text evidence="5">The sequence shown here is derived from an EMBL/GenBank/DDBJ whole genome shotgun (WGS) entry which is preliminary data.</text>
</comment>
<dbReference type="PANTHER" id="PTHR11527">
    <property type="entry name" value="HEAT-SHOCK PROTEIN 20 FAMILY MEMBER"/>
    <property type="match status" value="1"/>
</dbReference>
<evidence type="ECO:0000256" key="2">
    <source>
        <dbReference type="RuleBase" id="RU003616"/>
    </source>
</evidence>
<dbReference type="InterPro" id="IPR002068">
    <property type="entry name" value="A-crystallin/Hsp20_dom"/>
</dbReference>
<organism evidence="5">
    <name type="scientific">Schlesneria paludicola</name>
    <dbReference type="NCBI Taxonomy" id="360056"/>
    <lineage>
        <taxon>Bacteria</taxon>
        <taxon>Pseudomonadati</taxon>
        <taxon>Planctomycetota</taxon>
        <taxon>Planctomycetia</taxon>
        <taxon>Planctomycetales</taxon>
        <taxon>Planctomycetaceae</taxon>
        <taxon>Schlesneria</taxon>
    </lineage>
</organism>
<gene>
    <name evidence="5" type="ORF">ENS64_12770</name>
</gene>